<dbReference type="PANTHER" id="PTHR45749:SF21">
    <property type="entry name" value="DUF4371 DOMAIN-CONTAINING PROTEIN"/>
    <property type="match status" value="1"/>
</dbReference>
<name>A0ABD1KTQ6_9TELE</name>
<comment type="caution">
    <text evidence="3">The sequence shown here is derived from an EMBL/GenBank/DDBJ whole genome shotgun (WGS) entry which is preliminary data.</text>
</comment>
<evidence type="ECO:0000313" key="3">
    <source>
        <dbReference type="EMBL" id="KAL2102554.1"/>
    </source>
</evidence>
<sequence length="504" mass="56361">MAGILSSQTCCRVFSKQEKRANKDGLATTGYSNWKRANKDGLATTGYSKWKRANKDGLATTGYSNWKRANKDGLATTGYSNWKRANKDGLATTGYSNWKRANKDGLATTGYSKWKRANKDGLATTGYSKWKRANKDGLATTGYSNWKRALDSFREHEKTALHRASMMAWMRYKATKVHGDVTEQIVAASAAEITGRREYLRRIVMLFLAKQGIAFRGHSEGEDSTNQGNFLECMKLLSKFDPFLQQYSAPANATYLSPSSQNDFIQCSSSQITSRIREEEFLESHGVEGVKVVAQSYDGAAVMSGSVQGVQSRFRKNHPEAIYVHCYAHDLNLVLCHTCKAIPEASSFFEMLESLGSPLTWPRQSSLLCVQSLGKLASHYNIQLVPEEVLVAKSFLSRKDPESIPDILSVFKLLDSKMFPSLRAILQLALTVPVSSCSCERSFSALRRLHTWLRSTMGQSRLNELAVLSIERELVQDINEDGIIDEFARLKSRRHTLILPPTAK</sequence>
<gene>
    <name evidence="3" type="ORF">ACEWY4_001722</name>
</gene>
<evidence type="ECO:0000259" key="2">
    <source>
        <dbReference type="Pfam" id="PF14291"/>
    </source>
</evidence>
<dbReference type="Pfam" id="PF05699">
    <property type="entry name" value="Dimer_Tnp_hAT"/>
    <property type="match status" value="1"/>
</dbReference>
<reference evidence="3 4" key="1">
    <citation type="submission" date="2024-09" db="EMBL/GenBank/DDBJ databases">
        <title>A chromosome-level genome assembly of Gray's grenadier anchovy, Coilia grayii.</title>
        <authorList>
            <person name="Fu Z."/>
        </authorList>
    </citation>
    <scope>NUCLEOTIDE SEQUENCE [LARGE SCALE GENOMIC DNA]</scope>
    <source>
        <strain evidence="3">G4</strain>
        <tissue evidence="3">Muscle</tissue>
    </source>
</reference>
<dbReference type="InterPro" id="IPR012337">
    <property type="entry name" value="RNaseH-like_sf"/>
</dbReference>
<keyword evidence="4" id="KW-1185">Reference proteome</keyword>
<evidence type="ECO:0000313" key="4">
    <source>
        <dbReference type="Proteomes" id="UP001591681"/>
    </source>
</evidence>
<dbReference type="SUPFAM" id="SSF53098">
    <property type="entry name" value="Ribonuclease H-like"/>
    <property type="match status" value="1"/>
</dbReference>
<dbReference type="InterPro" id="IPR025398">
    <property type="entry name" value="DUF4371"/>
</dbReference>
<organism evidence="3 4">
    <name type="scientific">Coilia grayii</name>
    <name type="common">Gray's grenadier anchovy</name>
    <dbReference type="NCBI Taxonomy" id="363190"/>
    <lineage>
        <taxon>Eukaryota</taxon>
        <taxon>Metazoa</taxon>
        <taxon>Chordata</taxon>
        <taxon>Craniata</taxon>
        <taxon>Vertebrata</taxon>
        <taxon>Euteleostomi</taxon>
        <taxon>Actinopterygii</taxon>
        <taxon>Neopterygii</taxon>
        <taxon>Teleostei</taxon>
        <taxon>Clupei</taxon>
        <taxon>Clupeiformes</taxon>
        <taxon>Clupeoidei</taxon>
        <taxon>Engraulidae</taxon>
        <taxon>Coilinae</taxon>
        <taxon>Coilia</taxon>
    </lineage>
</organism>
<feature type="domain" description="HAT C-terminal dimerisation" evidence="1">
    <location>
        <begin position="400"/>
        <end position="474"/>
    </location>
</feature>
<dbReference type="InterPro" id="IPR008906">
    <property type="entry name" value="HATC_C_dom"/>
</dbReference>
<dbReference type="PANTHER" id="PTHR45749">
    <property type="match status" value="1"/>
</dbReference>
<accession>A0ABD1KTQ6</accession>
<dbReference type="SUPFAM" id="SSF69349">
    <property type="entry name" value="Phage fibre proteins"/>
    <property type="match status" value="1"/>
</dbReference>
<feature type="domain" description="DUF4371" evidence="2">
    <location>
        <begin position="207"/>
        <end position="279"/>
    </location>
</feature>
<evidence type="ECO:0000259" key="1">
    <source>
        <dbReference type="Pfam" id="PF05699"/>
    </source>
</evidence>
<proteinExistence type="predicted"/>
<dbReference type="EMBL" id="JBHFQA010000002">
    <property type="protein sequence ID" value="KAL2102554.1"/>
    <property type="molecule type" value="Genomic_DNA"/>
</dbReference>
<protein>
    <submittedName>
        <fullName evidence="3">Uncharacterized protein</fullName>
    </submittedName>
</protein>
<dbReference type="Pfam" id="PF14291">
    <property type="entry name" value="DUF4371"/>
    <property type="match status" value="1"/>
</dbReference>
<dbReference type="Proteomes" id="UP001591681">
    <property type="component" value="Unassembled WGS sequence"/>
</dbReference>
<dbReference type="AlphaFoldDB" id="A0ABD1KTQ6"/>